<name>Q08WP9_STIAD</name>
<organism evidence="4 6">
    <name type="scientific">Stigmatella aurantiaca (strain DW4/3-1)</name>
    <dbReference type="NCBI Taxonomy" id="378806"/>
    <lineage>
        <taxon>Bacteria</taxon>
        <taxon>Pseudomonadati</taxon>
        <taxon>Myxococcota</taxon>
        <taxon>Myxococcia</taxon>
        <taxon>Myxococcales</taxon>
        <taxon>Cystobacterineae</taxon>
        <taxon>Archangiaceae</taxon>
        <taxon>Stigmatella</taxon>
    </lineage>
</organism>
<dbReference type="KEGG" id="sur:STAUR_5572"/>
<dbReference type="PROSITE" id="PS51123">
    <property type="entry name" value="OMPA_2"/>
    <property type="match status" value="1"/>
</dbReference>
<reference evidence="4 6" key="1">
    <citation type="submission" date="2006-04" db="EMBL/GenBank/DDBJ databases">
        <authorList>
            <person name="Nierman W.C."/>
        </authorList>
    </citation>
    <scope>NUCLEOTIDE SEQUENCE [LARGE SCALE GENOMIC DNA]</scope>
    <source>
        <strain evidence="4 6">DW4/3-1</strain>
    </source>
</reference>
<dbReference type="EMBL" id="CP002271">
    <property type="protein sequence ID" value="ADO73337.1"/>
    <property type="molecule type" value="Genomic_DNA"/>
</dbReference>
<dbReference type="eggNOG" id="COG2885">
    <property type="taxonomic scope" value="Bacteria"/>
</dbReference>
<dbReference type="CDD" id="cd07185">
    <property type="entry name" value="OmpA_C-like"/>
    <property type="match status" value="1"/>
</dbReference>
<evidence type="ECO:0000256" key="1">
    <source>
        <dbReference type="PROSITE-ProRule" id="PRU00473"/>
    </source>
</evidence>
<dbReference type="InterPro" id="IPR036737">
    <property type="entry name" value="OmpA-like_sf"/>
</dbReference>
<sequence>MGALRGPFPEFASRPTVSFREFLFRTLLFPATCMLRSPRSMTVRLLMLWLGLSAVPAVAGEAIRVSLEGRAVVGQGTPALKVHILEPIAGFEVSLKRSDGKTVEATGSGKPGTVRTVPLEQPEGRFHYEGTLTLRFADASDPGTMPLSFDAELLGPPKLTVSKEDLDLVARTLRFTLSRPAGRARLTVLMDSGKKAFDGEVPFQGEAAGTPLSVTWPEAEGRVMRLSLQAYDTSDFYSSVELFPWQVDIPHEEVNFASGSAELAVGERGKLDHSHARIAEAVSRYGRFAALRLYVLGHTDSVGATASNRELSLQRARSIAAYFHKRGLRLPIFYEGFGEQAPAVMTPDETAEVGNRRAEYILAVDEPVLPHPPFTPQWRKL</sequence>
<dbReference type="OrthoDB" id="5487224at2"/>
<evidence type="ECO:0000313" key="3">
    <source>
        <dbReference type="EMBL" id="ADO73337.1"/>
    </source>
</evidence>
<feature type="domain" description="OmpA-like" evidence="2">
    <location>
        <begin position="243"/>
        <end position="366"/>
    </location>
</feature>
<reference evidence="3 5" key="2">
    <citation type="journal article" date="2011" name="Mol. Biol. Evol.">
        <title>Comparative genomic analysis of fruiting body formation in Myxococcales.</title>
        <authorList>
            <person name="Huntley S."/>
            <person name="Hamann N."/>
            <person name="Wegener-Feldbrugge S."/>
            <person name="Treuner-Lange A."/>
            <person name="Kube M."/>
            <person name="Reinhardt R."/>
            <person name="Klages S."/>
            <person name="Muller R."/>
            <person name="Ronning C.M."/>
            <person name="Nierman W.C."/>
            <person name="Sogaard-Andersen L."/>
        </authorList>
    </citation>
    <scope>NUCLEOTIDE SEQUENCE [LARGE SCALE GENOMIC DNA]</scope>
    <source>
        <strain evidence="3 5">DW4/3-1</strain>
    </source>
</reference>
<dbReference type="Gene3D" id="3.30.1330.60">
    <property type="entry name" value="OmpA-like domain"/>
    <property type="match status" value="1"/>
</dbReference>
<keyword evidence="5" id="KW-1185">Reference proteome</keyword>
<gene>
    <name evidence="3" type="ordered locus">STAUR_5572</name>
    <name evidence="4" type="ORF">STIAU_5453</name>
</gene>
<dbReference type="AlphaFoldDB" id="Q08WP9"/>
<dbReference type="InterPro" id="IPR006665">
    <property type="entry name" value="OmpA-like"/>
</dbReference>
<dbReference type="Pfam" id="PF00691">
    <property type="entry name" value="OmpA"/>
    <property type="match status" value="1"/>
</dbReference>
<evidence type="ECO:0000259" key="2">
    <source>
        <dbReference type="PROSITE" id="PS51123"/>
    </source>
</evidence>
<protein>
    <submittedName>
        <fullName evidence="3">OmpA family protein</fullName>
    </submittedName>
    <submittedName>
        <fullName evidence="4">OmpA/MotB</fullName>
    </submittedName>
</protein>
<keyword evidence="1" id="KW-0472">Membrane</keyword>
<proteinExistence type="predicted"/>
<evidence type="ECO:0000313" key="4">
    <source>
        <dbReference type="EMBL" id="EAU64897.1"/>
    </source>
</evidence>
<accession>Q08WP9</accession>
<dbReference type="HOGENOM" id="CLU_813350_0_0_7"/>
<dbReference type="SUPFAM" id="SSF103088">
    <property type="entry name" value="OmpA-like"/>
    <property type="match status" value="1"/>
</dbReference>
<dbReference type="Proteomes" id="UP000001351">
    <property type="component" value="Chromosome"/>
</dbReference>
<dbReference type="GO" id="GO:0016020">
    <property type="term" value="C:membrane"/>
    <property type="evidence" value="ECO:0007669"/>
    <property type="project" value="UniProtKB-UniRule"/>
</dbReference>
<dbReference type="EMBL" id="AAMD01000099">
    <property type="protein sequence ID" value="EAU64897.1"/>
    <property type="molecule type" value="Genomic_DNA"/>
</dbReference>
<evidence type="ECO:0000313" key="6">
    <source>
        <dbReference type="Proteomes" id="UP000032702"/>
    </source>
</evidence>
<dbReference type="Proteomes" id="UP000032702">
    <property type="component" value="Unassembled WGS sequence"/>
</dbReference>
<dbReference type="STRING" id="378806.STAUR_5572"/>
<evidence type="ECO:0000313" key="5">
    <source>
        <dbReference type="Proteomes" id="UP000001351"/>
    </source>
</evidence>